<accession>A0ABV0JAY6</accession>
<comment type="caution">
    <text evidence="1">The sequence shown here is derived from an EMBL/GenBank/DDBJ whole genome shotgun (WGS) entry which is preliminary data.</text>
</comment>
<gene>
    <name evidence="1" type="ORF">NC998_17735</name>
</gene>
<proteinExistence type="predicted"/>
<protein>
    <submittedName>
        <fullName evidence="1">Uncharacterized protein</fullName>
    </submittedName>
</protein>
<reference evidence="1 2" key="1">
    <citation type="submission" date="2022-04" db="EMBL/GenBank/DDBJ databases">
        <title>Positive selection, recombination, and allopatry shape intraspecific diversity of widespread and dominant cyanobacteria.</title>
        <authorList>
            <person name="Wei J."/>
            <person name="Shu W."/>
            <person name="Hu C."/>
        </authorList>
    </citation>
    <scope>NUCLEOTIDE SEQUENCE [LARGE SCALE GENOMIC DNA]</scope>
    <source>
        <strain evidence="1 2">GB2-A4</strain>
    </source>
</reference>
<dbReference type="Proteomes" id="UP001464891">
    <property type="component" value="Unassembled WGS sequence"/>
</dbReference>
<keyword evidence="2" id="KW-1185">Reference proteome</keyword>
<organism evidence="1 2">
    <name type="scientific">Trichocoleus desertorum GB2-A4</name>
    <dbReference type="NCBI Taxonomy" id="2933944"/>
    <lineage>
        <taxon>Bacteria</taxon>
        <taxon>Bacillati</taxon>
        <taxon>Cyanobacteriota</taxon>
        <taxon>Cyanophyceae</taxon>
        <taxon>Leptolyngbyales</taxon>
        <taxon>Trichocoleusaceae</taxon>
        <taxon>Trichocoleus</taxon>
    </lineage>
</organism>
<dbReference type="EMBL" id="JAMPKM010000011">
    <property type="protein sequence ID" value="MEP0818942.1"/>
    <property type="molecule type" value="Genomic_DNA"/>
</dbReference>
<evidence type="ECO:0000313" key="2">
    <source>
        <dbReference type="Proteomes" id="UP001464891"/>
    </source>
</evidence>
<sequence>MKIQALEIQVGDRIVAYCNNKMQTCTVKHIVDPGQRNVTLSVSTSEHSRNSISRVVRFHQDAWVDLQAKAASANPVIEDACQA</sequence>
<evidence type="ECO:0000313" key="1">
    <source>
        <dbReference type="EMBL" id="MEP0818942.1"/>
    </source>
</evidence>
<name>A0ABV0JAY6_9CYAN</name>
<dbReference type="RefSeq" id="WP_190437590.1">
    <property type="nucleotide sequence ID" value="NZ_JAMPKM010000011.1"/>
</dbReference>